<name>A0ABS7PIP4_9SPHN</name>
<dbReference type="EMBL" id="JAINVV010000001">
    <property type="protein sequence ID" value="MBY8821169.1"/>
    <property type="molecule type" value="Genomic_DNA"/>
</dbReference>
<organism evidence="3 4">
    <name type="scientific">Sphingomonas colocasiae</name>
    <dbReference type="NCBI Taxonomy" id="1848973"/>
    <lineage>
        <taxon>Bacteria</taxon>
        <taxon>Pseudomonadati</taxon>
        <taxon>Pseudomonadota</taxon>
        <taxon>Alphaproteobacteria</taxon>
        <taxon>Sphingomonadales</taxon>
        <taxon>Sphingomonadaceae</taxon>
        <taxon>Sphingomonas</taxon>
    </lineage>
</organism>
<evidence type="ECO:0000313" key="3">
    <source>
        <dbReference type="EMBL" id="MBY8821169.1"/>
    </source>
</evidence>
<dbReference type="RefSeq" id="WP_222988250.1">
    <property type="nucleotide sequence ID" value="NZ_JAINVV010000001.1"/>
</dbReference>
<dbReference type="SUPFAM" id="SSF56601">
    <property type="entry name" value="beta-lactamase/transpeptidase-like"/>
    <property type="match status" value="1"/>
</dbReference>
<dbReference type="InterPro" id="IPR050491">
    <property type="entry name" value="AmpC-like"/>
</dbReference>
<accession>A0ABS7PIP4</accession>
<dbReference type="InterPro" id="IPR001466">
    <property type="entry name" value="Beta-lactam-related"/>
</dbReference>
<comment type="caution">
    <text evidence="3">The sequence shown here is derived from an EMBL/GenBank/DDBJ whole genome shotgun (WGS) entry which is preliminary data.</text>
</comment>
<gene>
    <name evidence="3" type="ORF">K7G82_02635</name>
</gene>
<dbReference type="Pfam" id="PF00144">
    <property type="entry name" value="Beta-lactamase"/>
    <property type="match status" value="1"/>
</dbReference>
<evidence type="ECO:0000256" key="1">
    <source>
        <dbReference type="SAM" id="SignalP"/>
    </source>
</evidence>
<reference evidence="3 4" key="1">
    <citation type="submission" date="2021-08" db="EMBL/GenBank/DDBJ databases">
        <authorList>
            <person name="Tuo L."/>
        </authorList>
    </citation>
    <scope>NUCLEOTIDE SEQUENCE [LARGE SCALE GENOMIC DNA]</scope>
    <source>
        <strain evidence="3 4">JCM 31229</strain>
    </source>
</reference>
<dbReference type="Proteomes" id="UP000706039">
    <property type="component" value="Unassembled WGS sequence"/>
</dbReference>
<dbReference type="Gene3D" id="3.40.710.10">
    <property type="entry name" value="DD-peptidase/beta-lactamase superfamily"/>
    <property type="match status" value="1"/>
</dbReference>
<feature type="domain" description="Beta-lactamase-related" evidence="2">
    <location>
        <begin position="47"/>
        <end position="378"/>
    </location>
</feature>
<keyword evidence="4" id="KW-1185">Reference proteome</keyword>
<keyword evidence="1" id="KW-0732">Signal</keyword>
<evidence type="ECO:0000313" key="4">
    <source>
        <dbReference type="Proteomes" id="UP000706039"/>
    </source>
</evidence>
<evidence type="ECO:0000259" key="2">
    <source>
        <dbReference type="Pfam" id="PF00144"/>
    </source>
</evidence>
<sequence length="497" mass="52867">MIRAIAAALALASVPLGGMALARDGDAVVKALRPAVHVAGTPQIRWTVAERLATYGVAGTSVAVLRDGKLAWARGYGLRQAGKSDPVTTETMFSVGSLSKVATAAVVLRMVDEGRLDLDRNVNAYLKRWKIPESPLAKGHVVTLRRLLSHTAGLNVHGFPDFQPGDVLPTILDTLEGRAPSRTEAVRMVYTPGTQFRYSGGGVTVEQLVVEDVLGVDFETAARRYLFGPLGMRRSTFAQPLDPGFGDIARAHGSDGKARALPRGYEAMPETAASGLWTTPSDYARMVAAFIASYRGARGAFLSRPLAEQMMAAVAPGPVGLGPFLDGRGATRRFHHGGSNDSYRAWMEGNLASGNGVVIFTNGADGARLYPEIRRAVAVTEGWPDTGVAEVPALSLSAANMSEIQGAYRIQALAGAIGERMRMSLPYPLIHVAVVDGVLRIGGRPGGGEALVPADRSNFVHANDADRWVEFVAGDNGRIERLILRDDLAAVEAVREP</sequence>
<protein>
    <submittedName>
        <fullName evidence="3">Beta-lactamase family protein</fullName>
    </submittedName>
</protein>
<feature type="chain" id="PRO_5046938125" evidence="1">
    <location>
        <begin position="23"/>
        <end position="497"/>
    </location>
</feature>
<dbReference type="PANTHER" id="PTHR46825:SF12">
    <property type="entry name" value="PENICILLIN-BINDING PROTEIN 4"/>
    <property type="match status" value="1"/>
</dbReference>
<dbReference type="PANTHER" id="PTHR46825">
    <property type="entry name" value="D-ALANYL-D-ALANINE-CARBOXYPEPTIDASE/ENDOPEPTIDASE AMPH"/>
    <property type="match status" value="1"/>
</dbReference>
<feature type="signal peptide" evidence="1">
    <location>
        <begin position="1"/>
        <end position="22"/>
    </location>
</feature>
<dbReference type="InterPro" id="IPR012338">
    <property type="entry name" value="Beta-lactam/transpept-like"/>
</dbReference>
<proteinExistence type="predicted"/>